<dbReference type="STRING" id="867903.ThesuDRAFT_00119"/>
<dbReference type="InterPro" id="IPR052171">
    <property type="entry name" value="NHEJ_LigD"/>
</dbReference>
<dbReference type="PANTHER" id="PTHR42705:SF2">
    <property type="entry name" value="BIFUNCTIONAL NON-HOMOLOGOUS END JOINING PROTEIN LIGD"/>
    <property type="match status" value="1"/>
</dbReference>
<evidence type="ECO:0000313" key="4">
    <source>
        <dbReference type="Proteomes" id="UP000005710"/>
    </source>
</evidence>
<comment type="caution">
    <text evidence="3">The sequence shown here is derived from an EMBL/GenBank/DDBJ whole genome shotgun (WGS) entry which is preliminary data.</text>
</comment>
<reference evidence="3" key="1">
    <citation type="submission" date="2010-10" db="EMBL/GenBank/DDBJ databases">
        <authorList>
            <consortium name="US DOE Joint Genome Institute (JGI-PGF)"/>
            <person name="Lucas S."/>
            <person name="Copeland A."/>
            <person name="Lapidus A."/>
            <person name="Bruce D."/>
            <person name="Goodwin L."/>
            <person name="Pitluck S."/>
            <person name="Kyrpides N."/>
            <person name="Mavromatis K."/>
            <person name="Detter J.C."/>
            <person name="Han C."/>
            <person name="Land M."/>
            <person name="Hauser L."/>
            <person name="Markowitz V."/>
            <person name="Cheng J.-F."/>
            <person name="Hugenholtz P."/>
            <person name="Woyke T."/>
            <person name="Wu D."/>
            <person name="Pukall R."/>
            <person name="Wahrenburg C."/>
            <person name="Brambilla E."/>
            <person name="Klenk H.-P."/>
            <person name="Eisen J.A."/>
        </authorList>
    </citation>
    <scope>NUCLEOTIDE SEQUENCE [LARGE SCALE GENOMIC DNA]</scope>
    <source>
        <strain evidence="3">DSM 13965</strain>
    </source>
</reference>
<dbReference type="Gene3D" id="3.90.920.10">
    <property type="entry name" value="DNA primase, PRIM domain"/>
    <property type="match status" value="1"/>
</dbReference>
<dbReference type="Proteomes" id="UP000005710">
    <property type="component" value="Unassembled WGS sequence"/>
</dbReference>
<dbReference type="HOGENOM" id="CLU_008325_1_2_9"/>
<evidence type="ECO:0000313" key="3">
    <source>
        <dbReference type="EMBL" id="EKP93875.1"/>
    </source>
</evidence>
<name>K6NYC1_9FIRM</name>
<dbReference type="PANTHER" id="PTHR42705">
    <property type="entry name" value="BIFUNCTIONAL NON-HOMOLOGOUS END JOINING PROTEIN LIGD"/>
    <property type="match status" value="1"/>
</dbReference>
<dbReference type="EMBL" id="AENY02000004">
    <property type="protein sequence ID" value="EKP93875.1"/>
    <property type="molecule type" value="Genomic_DNA"/>
</dbReference>
<proteinExistence type="predicted"/>
<feature type="domain" description="DNA ligase D polymerase" evidence="2">
    <location>
        <begin position="37"/>
        <end position="291"/>
    </location>
</feature>
<dbReference type="Pfam" id="PF21686">
    <property type="entry name" value="LigD_Prim-Pol"/>
    <property type="match status" value="1"/>
</dbReference>
<dbReference type="eggNOG" id="COG3285">
    <property type="taxonomic scope" value="Bacteria"/>
</dbReference>
<accession>K6NYC1</accession>
<dbReference type="InterPro" id="IPR014145">
    <property type="entry name" value="LigD_pol_dom"/>
</dbReference>
<organism evidence="3 4">
    <name type="scientific">Thermaerobacter subterraneus DSM 13965</name>
    <dbReference type="NCBI Taxonomy" id="867903"/>
    <lineage>
        <taxon>Bacteria</taxon>
        <taxon>Bacillati</taxon>
        <taxon>Bacillota</taxon>
        <taxon>Clostridia</taxon>
        <taxon>Eubacteriales</taxon>
        <taxon>Clostridiales Family XVII. Incertae Sedis</taxon>
        <taxon>Thermaerobacter</taxon>
    </lineage>
</organism>
<dbReference type="AlphaFoldDB" id="K6NYC1"/>
<evidence type="ECO:0000259" key="2">
    <source>
        <dbReference type="Pfam" id="PF21686"/>
    </source>
</evidence>
<dbReference type="CDD" id="cd04861">
    <property type="entry name" value="LigD_Pol_like"/>
    <property type="match status" value="1"/>
</dbReference>
<sequence length="336" mass="37198">MPGERPRAEERLRVRVAGRELELSHLDRLLWPEDGLTKADLIAYLVQVAPHLLPHLRDRPLVCTRYPDGAAGAGFYQKDAPPGTPSWVRTWPYRTREGRVIRFLLVDEPATLAWLGQQAAIEIHPWLSTIRHPDRPDWVVFDLDPGPQASFDLAVEVAFWVRRVLEALDLEGFPKTSGATGLHVFVPILPEHPYPVVTEFARRVAVLVERMRPDRVTTVRAVASRPPAAVYLDFLQNGLGKTLVTVYGPRPRPGAPVSVPVTWAELERGVDPAAWNVRTTPARLARVGDLWAAAAARRRSLAAACRRLGMGEAGGRPVRDPGPVPDPVGPVGTRPR</sequence>
<protein>
    <submittedName>
        <fullName evidence="3">DNA polymerase LigD, polymerase domain</fullName>
    </submittedName>
</protein>
<keyword evidence="4" id="KW-1185">Reference proteome</keyword>
<evidence type="ECO:0000256" key="1">
    <source>
        <dbReference type="SAM" id="MobiDB-lite"/>
    </source>
</evidence>
<dbReference type="NCBIfam" id="TIGR02778">
    <property type="entry name" value="ligD_pol"/>
    <property type="match status" value="1"/>
</dbReference>
<reference evidence="3" key="2">
    <citation type="submission" date="2012-10" db="EMBL/GenBank/DDBJ databases">
        <title>Improved high-quality draft of Thermaerobacter subterraneus C21, DSM 13965.</title>
        <authorList>
            <consortium name="DOE Joint Genome Institute"/>
            <person name="Eisen J."/>
            <person name="Huntemann M."/>
            <person name="Wei C.-L."/>
            <person name="Han J."/>
            <person name="Detter J.C."/>
            <person name="Han C."/>
            <person name="Tapia R."/>
            <person name="Chen A."/>
            <person name="Kyrpides N."/>
            <person name="Mavromatis K."/>
            <person name="Markowitz V."/>
            <person name="Szeto E."/>
            <person name="Ivanova N."/>
            <person name="Mikhailova N."/>
            <person name="Ovchinnikova G."/>
            <person name="Pagani I."/>
            <person name="Pati A."/>
            <person name="Goodwin L."/>
            <person name="Nordberg H.P."/>
            <person name="Cantor M.N."/>
            <person name="Hua S.X."/>
            <person name="Woyke T."/>
            <person name="Eisen J."/>
            <person name="Klenk H.-P."/>
        </authorList>
    </citation>
    <scope>NUCLEOTIDE SEQUENCE [LARGE SCALE GENOMIC DNA]</scope>
    <source>
        <strain evidence="3">DSM 13965</strain>
    </source>
</reference>
<gene>
    <name evidence="3" type="ORF">ThesuDRAFT_00119</name>
</gene>
<feature type="region of interest" description="Disordered" evidence="1">
    <location>
        <begin position="311"/>
        <end position="336"/>
    </location>
</feature>